<dbReference type="InterPro" id="IPR011990">
    <property type="entry name" value="TPR-like_helical_dom_sf"/>
</dbReference>
<name>A0A382U998_9ZZZZ</name>
<gene>
    <name evidence="3" type="ORF">METZ01_LOCUS383185</name>
</gene>
<reference evidence="3" key="1">
    <citation type="submission" date="2018-05" db="EMBL/GenBank/DDBJ databases">
        <authorList>
            <person name="Lanie J.A."/>
            <person name="Ng W.-L."/>
            <person name="Kazmierczak K.M."/>
            <person name="Andrzejewski T.M."/>
            <person name="Davidsen T.M."/>
            <person name="Wayne K.J."/>
            <person name="Tettelin H."/>
            <person name="Glass J.I."/>
            <person name="Rusch D."/>
            <person name="Podicherti R."/>
            <person name="Tsui H.-C.T."/>
            <person name="Winkler M.E."/>
        </authorList>
    </citation>
    <scope>NUCLEOTIDE SEQUENCE</scope>
</reference>
<keyword evidence="2" id="KW-0067">ATP-binding</keyword>
<evidence type="ECO:0000256" key="1">
    <source>
        <dbReference type="ARBA" id="ARBA00022741"/>
    </source>
</evidence>
<proteinExistence type="predicted"/>
<dbReference type="AlphaFoldDB" id="A0A382U998"/>
<dbReference type="SUPFAM" id="SSF48452">
    <property type="entry name" value="TPR-like"/>
    <property type="match status" value="1"/>
</dbReference>
<accession>A0A382U998</accession>
<evidence type="ECO:0000313" key="3">
    <source>
        <dbReference type="EMBL" id="SVD30331.1"/>
    </source>
</evidence>
<feature type="non-terminal residue" evidence="3">
    <location>
        <position position="295"/>
    </location>
</feature>
<dbReference type="PANTHER" id="PTHR16305:SF28">
    <property type="entry name" value="GUANYLATE CYCLASE DOMAIN-CONTAINING PROTEIN"/>
    <property type="match status" value="1"/>
</dbReference>
<organism evidence="3">
    <name type="scientific">marine metagenome</name>
    <dbReference type="NCBI Taxonomy" id="408172"/>
    <lineage>
        <taxon>unclassified sequences</taxon>
        <taxon>metagenomes</taxon>
        <taxon>ecological metagenomes</taxon>
    </lineage>
</organism>
<keyword evidence="1" id="KW-0547">Nucleotide-binding</keyword>
<evidence type="ECO:0008006" key="4">
    <source>
        <dbReference type="Google" id="ProtNLM"/>
    </source>
</evidence>
<feature type="non-terminal residue" evidence="3">
    <location>
        <position position="1"/>
    </location>
</feature>
<protein>
    <recommendedName>
        <fullName evidence="4">Bacterial transcriptional activator domain-containing protein</fullName>
    </recommendedName>
</protein>
<dbReference type="PANTHER" id="PTHR16305">
    <property type="entry name" value="TESTICULAR SOLUBLE ADENYLYL CYCLASE"/>
    <property type="match status" value="1"/>
</dbReference>
<dbReference type="GO" id="GO:0005524">
    <property type="term" value="F:ATP binding"/>
    <property type="evidence" value="ECO:0007669"/>
    <property type="project" value="UniProtKB-KW"/>
</dbReference>
<evidence type="ECO:0000256" key="2">
    <source>
        <dbReference type="ARBA" id="ARBA00022840"/>
    </source>
</evidence>
<dbReference type="GO" id="GO:0005737">
    <property type="term" value="C:cytoplasm"/>
    <property type="evidence" value="ECO:0007669"/>
    <property type="project" value="TreeGrafter"/>
</dbReference>
<dbReference type="EMBL" id="UINC01142159">
    <property type="protein sequence ID" value="SVD30331.1"/>
    <property type="molecule type" value="Genomic_DNA"/>
</dbReference>
<dbReference type="GO" id="GO:0004016">
    <property type="term" value="F:adenylate cyclase activity"/>
    <property type="evidence" value="ECO:0007669"/>
    <property type="project" value="TreeGrafter"/>
</dbReference>
<sequence length="295" mass="33526">GAKGHLEVPNTIEGVVGSRIDALSPPQQLALKVASVIGRSFELKLLAAVYPVEQDREDLGRHLDSLRARGFVDQDKVGKTKLFIFHHVITQEVSYKLMLFDQRRVIHREIALWMEDLKKGQSKGFYGLLAHHWSHTDNVKKAYGYLDKAGELARRAGAYQESADFFSRALELADNPDIDEVNRAEDAKRAGWQRKLSDSFFAMGRGKESADYASQALATLGRPQPTNERGWKILLFKGALRQLFHQMVPRSLVVVQDDDLRQQCMEFSFASRRLAEIFYYEHAELQMMGTSLLCL</sequence>